<dbReference type="Proteomes" id="UP001203423">
    <property type="component" value="Unassembled WGS sequence"/>
</dbReference>
<dbReference type="Gene3D" id="3.40.630.30">
    <property type="match status" value="1"/>
</dbReference>
<dbReference type="RefSeq" id="WP_248942282.1">
    <property type="nucleotide sequence ID" value="NZ_JAKIKS010000112.1"/>
</dbReference>
<sequence length="247" mass="28711">MNIAIETCENDEVYDAVNLNLINSELDKLYQYTDVLTQKFIGKDKVTIRQVVNNNDLYLLSEARKIIYKKHASYFSQFYDKDYYIDEKDYSSYLFACYYQGEIIGTQRIATYPFEVSKFIEHEDLCQFLGDDYQDTYIEFSRLAVNSDYGLGKGVAHALNVVSGILVGMSINRSKYITYSKPQLKRQAANFGSDVITFTIKERENEQYELYKSDILMGLSQLLAIPKEPHLSLYDSIKNVMMNDKWS</sequence>
<evidence type="ECO:0008006" key="3">
    <source>
        <dbReference type="Google" id="ProtNLM"/>
    </source>
</evidence>
<comment type="caution">
    <text evidence="1">The sequence shown here is derived from an EMBL/GenBank/DDBJ whole genome shotgun (WGS) entry which is preliminary data.</text>
</comment>
<dbReference type="EMBL" id="JAKIKS010000112">
    <property type="protein sequence ID" value="MCL1126872.1"/>
    <property type="molecule type" value="Genomic_DNA"/>
</dbReference>
<evidence type="ECO:0000313" key="1">
    <source>
        <dbReference type="EMBL" id="MCL1126872.1"/>
    </source>
</evidence>
<protein>
    <recommendedName>
        <fullName evidence="3">GNAT family N-acetyltransferase</fullName>
    </recommendedName>
</protein>
<name>A0ABT0LGN3_9GAMM</name>
<gene>
    <name evidence="1" type="ORF">L2764_20895</name>
</gene>
<keyword evidence="2" id="KW-1185">Reference proteome</keyword>
<accession>A0ABT0LGN3</accession>
<organism evidence="1 2">
    <name type="scientific">Shewanella surugensis</name>
    <dbReference type="NCBI Taxonomy" id="212020"/>
    <lineage>
        <taxon>Bacteria</taxon>
        <taxon>Pseudomonadati</taxon>
        <taxon>Pseudomonadota</taxon>
        <taxon>Gammaproteobacteria</taxon>
        <taxon>Alteromonadales</taxon>
        <taxon>Shewanellaceae</taxon>
        <taxon>Shewanella</taxon>
    </lineage>
</organism>
<reference evidence="1 2" key="1">
    <citation type="submission" date="2022-01" db="EMBL/GenBank/DDBJ databases">
        <title>Whole genome-based taxonomy of the Shewanellaceae.</title>
        <authorList>
            <person name="Martin-Rodriguez A.J."/>
        </authorList>
    </citation>
    <scope>NUCLEOTIDE SEQUENCE [LARGE SCALE GENOMIC DNA]</scope>
    <source>
        <strain evidence="1 2">DSM 17177</strain>
    </source>
</reference>
<dbReference type="InterPro" id="IPR016181">
    <property type="entry name" value="Acyl_CoA_acyltransferase"/>
</dbReference>
<dbReference type="SUPFAM" id="SSF55729">
    <property type="entry name" value="Acyl-CoA N-acyltransferases (Nat)"/>
    <property type="match status" value="1"/>
</dbReference>
<proteinExistence type="predicted"/>
<evidence type="ECO:0000313" key="2">
    <source>
        <dbReference type="Proteomes" id="UP001203423"/>
    </source>
</evidence>